<organism evidence="5 6">
    <name type="scientific">Pseudoroseicyclus tamaricis</name>
    <dbReference type="NCBI Taxonomy" id="2705421"/>
    <lineage>
        <taxon>Bacteria</taxon>
        <taxon>Pseudomonadati</taxon>
        <taxon>Pseudomonadota</taxon>
        <taxon>Alphaproteobacteria</taxon>
        <taxon>Rhodobacterales</taxon>
        <taxon>Paracoccaceae</taxon>
        <taxon>Pseudoroseicyclus</taxon>
    </lineage>
</organism>
<keyword evidence="4" id="KW-0479">Metal-binding</keyword>
<dbReference type="GO" id="GO:0046872">
    <property type="term" value="F:metal ion binding"/>
    <property type="evidence" value="ECO:0007669"/>
    <property type="project" value="UniProtKB-KW"/>
</dbReference>
<dbReference type="NCBIfam" id="TIGR01484">
    <property type="entry name" value="HAD-SF-IIB"/>
    <property type="match status" value="1"/>
</dbReference>
<evidence type="ECO:0000313" key="5">
    <source>
        <dbReference type="EMBL" id="NDV00436.1"/>
    </source>
</evidence>
<comment type="similarity">
    <text evidence="2 4">Belongs to the trehalose phosphatase family.</text>
</comment>
<keyword evidence="4" id="KW-0460">Magnesium</keyword>
<dbReference type="EC" id="3.1.3.12" evidence="4"/>
<name>A0A6B2K1Z8_9RHOB</name>
<dbReference type="InterPro" id="IPR036412">
    <property type="entry name" value="HAD-like_sf"/>
</dbReference>
<dbReference type="GO" id="GO:0005992">
    <property type="term" value="P:trehalose biosynthetic process"/>
    <property type="evidence" value="ECO:0007669"/>
    <property type="project" value="UniProtKB-UniPathway"/>
</dbReference>
<dbReference type="RefSeq" id="WP_163890753.1">
    <property type="nucleotide sequence ID" value="NZ_JAAFYS010000001.1"/>
</dbReference>
<protein>
    <recommendedName>
        <fullName evidence="4">Trehalose 6-phosphate phosphatase</fullName>
        <ecNumber evidence="4">3.1.3.12</ecNumber>
    </recommendedName>
</protein>
<reference evidence="5 6" key="1">
    <citation type="submission" date="2020-02" db="EMBL/GenBank/DDBJ databases">
        <title>Pseudoroseicyclus tamarix, sp. nov., isolated from offshore sediment of a Tamarix chinensis forest.</title>
        <authorList>
            <person name="Gai Y."/>
        </authorList>
    </citation>
    <scope>NUCLEOTIDE SEQUENCE [LARGE SCALE GENOMIC DNA]</scope>
    <source>
        <strain evidence="5 6">CLL3-39</strain>
    </source>
</reference>
<comment type="caution">
    <text evidence="5">The sequence shown here is derived from an EMBL/GenBank/DDBJ whole genome shotgun (WGS) entry which is preliminary data.</text>
</comment>
<dbReference type="GO" id="GO:0004805">
    <property type="term" value="F:trehalose-phosphatase activity"/>
    <property type="evidence" value="ECO:0007669"/>
    <property type="project" value="UniProtKB-EC"/>
</dbReference>
<comment type="cofactor">
    <cofactor evidence="4">
        <name>Mg(2+)</name>
        <dbReference type="ChEBI" id="CHEBI:18420"/>
    </cofactor>
</comment>
<evidence type="ECO:0000256" key="4">
    <source>
        <dbReference type="RuleBase" id="RU361117"/>
    </source>
</evidence>
<dbReference type="PANTHER" id="PTHR43768">
    <property type="entry name" value="TREHALOSE 6-PHOSPHATE PHOSPHATASE"/>
    <property type="match status" value="1"/>
</dbReference>
<evidence type="ECO:0000256" key="2">
    <source>
        <dbReference type="ARBA" id="ARBA00008770"/>
    </source>
</evidence>
<keyword evidence="6" id="KW-1185">Reference proteome</keyword>
<comment type="function">
    <text evidence="4">Removes the phosphate from trehalose 6-phosphate to produce free trehalose.</text>
</comment>
<dbReference type="Gene3D" id="3.30.70.1020">
    <property type="entry name" value="Trehalose-6-phosphate phosphatase related protein, domain 2"/>
    <property type="match status" value="1"/>
</dbReference>
<dbReference type="Pfam" id="PF02358">
    <property type="entry name" value="Trehalose_PPase"/>
    <property type="match status" value="1"/>
</dbReference>
<comment type="pathway">
    <text evidence="1 4">Glycan biosynthesis; trehalose biosynthesis.</text>
</comment>
<dbReference type="AlphaFoldDB" id="A0A6B2K1Z8"/>
<sequence>MTDPASATRPASTDPIPLPPLGEAAVFLDFDGTLVDLAETPDGVHVPFDLFSMLERLHQRTGGATALVSGRKVSDIDQFLPGFPGPVIGSHGAERRIDGVFRQHEAVGTDELAAVKAEARDWAERQENVLVEDKPVSIVLHFRQAPGLLEPAGAAMAEIVSRHDGYELHHAKMALELHPMGVSKGGAVQALMDGPFAGRTPFAAGDDKTDEAMMEVALAAGGTALKIGTGDSAAPMRLETPSELRALLSAWLERT</sequence>
<evidence type="ECO:0000313" key="6">
    <source>
        <dbReference type="Proteomes" id="UP000474757"/>
    </source>
</evidence>
<dbReference type="Gene3D" id="3.40.50.1000">
    <property type="entry name" value="HAD superfamily/HAD-like"/>
    <property type="match status" value="1"/>
</dbReference>
<accession>A0A6B2K1Z8</accession>
<keyword evidence="3 4" id="KW-0378">Hydrolase</keyword>
<comment type="catalytic activity">
    <reaction evidence="4">
        <text>alpha,alpha-trehalose 6-phosphate + H2O = alpha,alpha-trehalose + phosphate</text>
        <dbReference type="Rhea" id="RHEA:23420"/>
        <dbReference type="ChEBI" id="CHEBI:15377"/>
        <dbReference type="ChEBI" id="CHEBI:16551"/>
        <dbReference type="ChEBI" id="CHEBI:43474"/>
        <dbReference type="ChEBI" id="CHEBI:58429"/>
        <dbReference type="EC" id="3.1.3.12"/>
    </reaction>
</comment>
<dbReference type="NCBIfam" id="TIGR00685">
    <property type="entry name" value="T6PP"/>
    <property type="match status" value="1"/>
</dbReference>
<dbReference type="PANTHER" id="PTHR43768:SF3">
    <property type="entry name" value="TREHALOSE 6-PHOSPHATE PHOSPHATASE"/>
    <property type="match status" value="1"/>
</dbReference>
<dbReference type="InterPro" id="IPR003337">
    <property type="entry name" value="Trehalose_PPase"/>
</dbReference>
<evidence type="ECO:0000256" key="1">
    <source>
        <dbReference type="ARBA" id="ARBA00005199"/>
    </source>
</evidence>
<dbReference type="UniPathway" id="UPA00299"/>
<gene>
    <name evidence="5" type="primary">otsB</name>
    <name evidence="5" type="ORF">GZA08_05550</name>
</gene>
<evidence type="ECO:0000256" key="3">
    <source>
        <dbReference type="ARBA" id="ARBA00022801"/>
    </source>
</evidence>
<dbReference type="InterPro" id="IPR023214">
    <property type="entry name" value="HAD_sf"/>
</dbReference>
<proteinExistence type="inferred from homology"/>
<dbReference type="EMBL" id="JAAGAB010000001">
    <property type="protein sequence ID" value="NDV00436.1"/>
    <property type="molecule type" value="Genomic_DNA"/>
</dbReference>
<dbReference type="SUPFAM" id="SSF56784">
    <property type="entry name" value="HAD-like"/>
    <property type="match status" value="1"/>
</dbReference>
<dbReference type="Proteomes" id="UP000474757">
    <property type="component" value="Unassembled WGS sequence"/>
</dbReference>
<dbReference type="InterPro" id="IPR006379">
    <property type="entry name" value="HAD-SF_hydro_IIB"/>
</dbReference>
<dbReference type="InterPro" id="IPR044651">
    <property type="entry name" value="OTSB-like"/>
</dbReference>